<evidence type="ECO:0000256" key="5">
    <source>
        <dbReference type="ARBA" id="ARBA00023157"/>
    </source>
</evidence>
<sequence length="475" mass="53615">MIAAQFAEITPLLAQYLNSHDMEMFRCHDRELQKVEETIKVKASYFFYQRSEYPRDCAEVKAQCSNNNSSGVFVIKPEGFDEPFEVFCENDIDGGGWTVIQRRVDGSINFDRSWSDYKEGFGFLRSEFWIGNQKLSFLTNQKKYQLRIDFENSAGSSFFATYEAFRISDEFSKFRIVSVGKSTGTIDSFIETCPSNMVFKNCSCQTSCANPDVCEDTCSAEDDESCICPGGYFIKGDTCVLPQACGCYLTGRGVIPDGSSYVNDGCTERCSCEAGTLRCDSSFRCDANAVCEERSDTFGCRCREGFEGDGESCTRNEFTDCHDVYTSGLRNDGVYNIKPAGWPGSEFEVYCEMSNGGGWTVFQRRQDGSVDFYRTWDSYKTGFPDTATGELWLGNEKLYHLTNQKSYKMRIDLINRDGVSYNLNYDAFRINNEANNYRLETLGSFTGNTGEWMVTTALQVLLLISVPKGVGKNYE</sequence>
<evidence type="ECO:0000259" key="8">
    <source>
        <dbReference type="PROSITE" id="PS50026"/>
    </source>
</evidence>
<keyword evidence="6" id="KW-0325">Glycoprotein</keyword>
<dbReference type="SUPFAM" id="SSF56496">
    <property type="entry name" value="Fibrinogen C-terminal domain-like"/>
    <property type="match status" value="2"/>
</dbReference>
<evidence type="ECO:0000256" key="2">
    <source>
        <dbReference type="ARBA" id="ARBA00022525"/>
    </source>
</evidence>
<keyword evidence="5" id="KW-1015">Disulfide bond</keyword>
<dbReference type="InterPro" id="IPR036084">
    <property type="entry name" value="Ser_inhib-like_sf"/>
</dbReference>
<organism evidence="10 11">
    <name type="scientific">Stichopus japonicus</name>
    <name type="common">Sea cucumber</name>
    <dbReference type="NCBI Taxonomy" id="307972"/>
    <lineage>
        <taxon>Eukaryota</taxon>
        <taxon>Metazoa</taxon>
        <taxon>Echinodermata</taxon>
        <taxon>Eleutherozoa</taxon>
        <taxon>Echinozoa</taxon>
        <taxon>Holothuroidea</taxon>
        <taxon>Aspidochirotacea</taxon>
        <taxon>Aspidochirotida</taxon>
        <taxon>Stichopodidae</taxon>
        <taxon>Apostichopus</taxon>
    </lineage>
</organism>
<evidence type="ECO:0000256" key="3">
    <source>
        <dbReference type="ARBA" id="ARBA00022729"/>
    </source>
</evidence>
<dbReference type="NCBIfam" id="NF040941">
    <property type="entry name" value="GGGWT_bact"/>
    <property type="match status" value="2"/>
</dbReference>
<evidence type="ECO:0000256" key="4">
    <source>
        <dbReference type="ARBA" id="ARBA00023054"/>
    </source>
</evidence>
<accession>A0A2G8LRA7</accession>
<protein>
    <submittedName>
        <fullName evidence="10">Tenascin</fullName>
    </submittedName>
</protein>
<reference evidence="10 11" key="1">
    <citation type="journal article" date="2017" name="PLoS Biol.">
        <title>The sea cucumber genome provides insights into morphological evolution and visceral regeneration.</title>
        <authorList>
            <person name="Zhang X."/>
            <person name="Sun L."/>
            <person name="Yuan J."/>
            <person name="Sun Y."/>
            <person name="Gao Y."/>
            <person name="Zhang L."/>
            <person name="Li S."/>
            <person name="Dai H."/>
            <person name="Hamel J.F."/>
            <person name="Liu C."/>
            <person name="Yu Y."/>
            <person name="Liu S."/>
            <person name="Lin W."/>
            <person name="Guo K."/>
            <person name="Jin S."/>
            <person name="Xu P."/>
            <person name="Storey K.B."/>
            <person name="Huan P."/>
            <person name="Zhang T."/>
            <person name="Zhou Y."/>
            <person name="Zhang J."/>
            <person name="Lin C."/>
            <person name="Li X."/>
            <person name="Xing L."/>
            <person name="Huo D."/>
            <person name="Sun M."/>
            <person name="Wang L."/>
            <person name="Mercier A."/>
            <person name="Li F."/>
            <person name="Yang H."/>
            <person name="Xiang J."/>
        </authorList>
    </citation>
    <scope>NUCLEOTIDE SEQUENCE [LARGE SCALE GENOMIC DNA]</scope>
    <source>
        <strain evidence="10">Shaxun</strain>
        <tissue evidence="10">Muscle</tissue>
    </source>
</reference>
<dbReference type="SMART" id="SM00186">
    <property type="entry name" value="FBG"/>
    <property type="match status" value="2"/>
</dbReference>
<feature type="domain" description="Fibrinogen C-terminal" evidence="9">
    <location>
        <begin position="312"/>
        <end position="475"/>
    </location>
</feature>
<feature type="domain" description="Fibrinogen C-terminal" evidence="9">
    <location>
        <begin position="48"/>
        <end position="239"/>
    </location>
</feature>
<gene>
    <name evidence="10" type="ORF">BSL78_00258</name>
</gene>
<dbReference type="InterPro" id="IPR025615">
    <property type="entry name" value="TILa_dom"/>
</dbReference>
<keyword evidence="2" id="KW-0964">Secreted</keyword>
<evidence type="ECO:0000313" key="11">
    <source>
        <dbReference type="Proteomes" id="UP000230750"/>
    </source>
</evidence>
<dbReference type="AlphaFoldDB" id="A0A2G8LRA7"/>
<evidence type="ECO:0000313" key="10">
    <source>
        <dbReference type="EMBL" id="PIK62807.1"/>
    </source>
</evidence>
<dbReference type="InterPro" id="IPR014716">
    <property type="entry name" value="Fibrinogen_a/b/g_C_1"/>
</dbReference>
<keyword evidence="11" id="KW-1185">Reference proteome</keyword>
<dbReference type="SUPFAM" id="SSF57567">
    <property type="entry name" value="Serine protease inhibitors"/>
    <property type="match status" value="1"/>
</dbReference>
<dbReference type="CDD" id="cd19941">
    <property type="entry name" value="TIL"/>
    <property type="match status" value="1"/>
</dbReference>
<dbReference type="InterPro" id="IPR036056">
    <property type="entry name" value="Fibrinogen-like_C"/>
</dbReference>
<evidence type="ECO:0000259" key="9">
    <source>
        <dbReference type="PROSITE" id="PS51406"/>
    </source>
</evidence>
<keyword evidence="3" id="KW-0732">Signal</keyword>
<dbReference type="InterPro" id="IPR000742">
    <property type="entry name" value="EGF"/>
</dbReference>
<evidence type="ECO:0000256" key="7">
    <source>
        <dbReference type="PROSITE-ProRule" id="PRU00076"/>
    </source>
</evidence>
<dbReference type="Proteomes" id="UP000230750">
    <property type="component" value="Unassembled WGS sequence"/>
</dbReference>
<dbReference type="PROSITE" id="PS01186">
    <property type="entry name" value="EGF_2"/>
    <property type="match status" value="1"/>
</dbReference>
<dbReference type="PANTHER" id="PTHR47221:SF6">
    <property type="entry name" value="FIBRINOGEN ALPHA CHAIN"/>
    <property type="match status" value="1"/>
</dbReference>
<dbReference type="PROSITE" id="PS51406">
    <property type="entry name" value="FIBRINOGEN_C_2"/>
    <property type="match status" value="2"/>
</dbReference>
<comment type="subcellular location">
    <subcellularLocation>
        <location evidence="1">Secreted</location>
    </subcellularLocation>
</comment>
<keyword evidence="7" id="KW-0245">EGF-like domain</keyword>
<keyword evidence="4" id="KW-0175">Coiled coil</keyword>
<name>A0A2G8LRA7_STIJA</name>
<dbReference type="PANTHER" id="PTHR47221">
    <property type="entry name" value="FIBRINOGEN ALPHA CHAIN"/>
    <property type="match status" value="1"/>
</dbReference>
<dbReference type="Pfam" id="PF00147">
    <property type="entry name" value="Fibrinogen_C"/>
    <property type="match status" value="2"/>
</dbReference>
<dbReference type="Pfam" id="PF12714">
    <property type="entry name" value="TILa"/>
    <property type="match status" value="1"/>
</dbReference>
<dbReference type="InterPro" id="IPR002181">
    <property type="entry name" value="Fibrinogen_a/b/g_C_dom"/>
</dbReference>
<dbReference type="Gene3D" id="3.90.215.10">
    <property type="entry name" value="Gamma Fibrinogen, chain A, domain 1"/>
    <property type="match status" value="2"/>
</dbReference>
<comment type="caution">
    <text evidence="10">The sequence shown here is derived from an EMBL/GenBank/DDBJ whole genome shotgun (WGS) entry which is preliminary data.</text>
</comment>
<proteinExistence type="predicted"/>
<dbReference type="SMART" id="SM00181">
    <property type="entry name" value="EGF"/>
    <property type="match status" value="2"/>
</dbReference>
<feature type="domain" description="EGF-like" evidence="8">
    <location>
        <begin position="275"/>
        <end position="314"/>
    </location>
</feature>
<evidence type="ECO:0000256" key="1">
    <source>
        <dbReference type="ARBA" id="ARBA00004613"/>
    </source>
</evidence>
<dbReference type="InterPro" id="IPR037579">
    <property type="entry name" value="FIB_ANG-like"/>
</dbReference>
<dbReference type="OrthoDB" id="10391232at2759"/>
<evidence type="ECO:0000256" key="6">
    <source>
        <dbReference type="ARBA" id="ARBA00023180"/>
    </source>
</evidence>
<dbReference type="PROSITE" id="PS50026">
    <property type="entry name" value="EGF_3"/>
    <property type="match status" value="1"/>
</dbReference>
<dbReference type="Gene3D" id="2.10.25.10">
    <property type="entry name" value="Laminin"/>
    <property type="match status" value="2"/>
</dbReference>
<dbReference type="GO" id="GO:0005576">
    <property type="term" value="C:extracellular region"/>
    <property type="evidence" value="ECO:0007669"/>
    <property type="project" value="UniProtKB-SubCell"/>
</dbReference>
<dbReference type="EMBL" id="MRZV01000005">
    <property type="protein sequence ID" value="PIK62807.1"/>
    <property type="molecule type" value="Genomic_DNA"/>
</dbReference>
<comment type="caution">
    <text evidence="7">Lacks conserved residue(s) required for the propagation of feature annotation.</text>
</comment>